<feature type="compositionally biased region" description="Basic and acidic residues" evidence="1">
    <location>
        <begin position="77"/>
        <end position="89"/>
    </location>
</feature>
<evidence type="ECO:0000256" key="1">
    <source>
        <dbReference type="SAM" id="MobiDB-lite"/>
    </source>
</evidence>
<evidence type="ECO:0000313" key="3">
    <source>
        <dbReference type="EMBL" id="GIJ64427.1"/>
    </source>
</evidence>
<keyword evidence="2" id="KW-1133">Transmembrane helix</keyword>
<dbReference type="RefSeq" id="WP_204012982.1">
    <property type="nucleotide sequence ID" value="NZ_BOPG01000116.1"/>
</dbReference>
<evidence type="ECO:0000313" key="4">
    <source>
        <dbReference type="Proteomes" id="UP000612585"/>
    </source>
</evidence>
<feature type="region of interest" description="Disordered" evidence="1">
    <location>
        <begin position="1"/>
        <end position="23"/>
    </location>
</feature>
<feature type="transmembrane region" description="Helical" evidence="2">
    <location>
        <begin position="30"/>
        <end position="48"/>
    </location>
</feature>
<comment type="caution">
    <text evidence="3">The sequence shown here is derived from an EMBL/GenBank/DDBJ whole genome shotgun (WGS) entry which is preliminary data.</text>
</comment>
<feature type="region of interest" description="Disordered" evidence="1">
    <location>
        <begin position="56"/>
        <end position="99"/>
    </location>
</feature>
<accession>A0A8J3ZHW8</accession>
<dbReference type="EMBL" id="BOPG01000116">
    <property type="protein sequence ID" value="GIJ64427.1"/>
    <property type="molecule type" value="Genomic_DNA"/>
</dbReference>
<keyword evidence="2" id="KW-0472">Membrane</keyword>
<dbReference type="AlphaFoldDB" id="A0A8J3ZHW8"/>
<organism evidence="3 4">
    <name type="scientific">Virgisporangium aurantiacum</name>
    <dbReference type="NCBI Taxonomy" id="175570"/>
    <lineage>
        <taxon>Bacteria</taxon>
        <taxon>Bacillati</taxon>
        <taxon>Actinomycetota</taxon>
        <taxon>Actinomycetes</taxon>
        <taxon>Micromonosporales</taxon>
        <taxon>Micromonosporaceae</taxon>
        <taxon>Virgisporangium</taxon>
    </lineage>
</organism>
<sequence length="381" mass="40569">MTDDGEIRVLMDGPDTPRAPGGRAWRRRGAALAAVLMLGLLAVVGVAIRDRGNRQAATPEPSAVAPTGAASSAPALAERRTELPPRLDPDATTTKPLSGNPIQRARLLLQRYAGLNREQPVYALAEDNAWRRIDVARILPVTDRDGNPQPALDVGSLSADGRRAAFAQRDEVLIVDLASAGVRRVPVPGFNENVLWLGDRVVVHQENRTYLIAADGQPVEVPGPGRDVVVTETGTGAGMTRLSIDAEHRPVLRPSTAAGPGADRRVDGVGNLVTWESPGWQRGSVIARAALVATGTVERPTAPPTYRLVLVDTASATAHFAPDAGTVPLDGAQLLGWYDANTLLLCVEMRRVVVYDLTTGEPAQVTTIIGERAWLSVADRH</sequence>
<keyword evidence="2" id="KW-0812">Transmembrane</keyword>
<dbReference type="Proteomes" id="UP000612585">
    <property type="component" value="Unassembled WGS sequence"/>
</dbReference>
<evidence type="ECO:0000256" key="2">
    <source>
        <dbReference type="SAM" id="Phobius"/>
    </source>
</evidence>
<name>A0A8J3ZHW8_9ACTN</name>
<proteinExistence type="predicted"/>
<reference evidence="3" key="1">
    <citation type="submission" date="2021-01" db="EMBL/GenBank/DDBJ databases">
        <title>Whole genome shotgun sequence of Virgisporangium aurantiacum NBRC 16421.</title>
        <authorList>
            <person name="Komaki H."/>
            <person name="Tamura T."/>
        </authorList>
    </citation>
    <scope>NUCLEOTIDE SEQUENCE</scope>
    <source>
        <strain evidence="3">NBRC 16421</strain>
    </source>
</reference>
<protein>
    <submittedName>
        <fullName evidence="3">Uncharacterized protein</fullName>
    </submittedName>
</protein>
<gene>
    <name evidence="3" type="ORF">Vau01_119430</name>
</gene>
<keyword evidence="4" id="KW-1185">Reference proteome</keyword>